<keyword evidence="1" id="KW-0812">Transmembrane</keyword>
<dbReference type="Proteomes" id="UP001611162">
    <property type="component" value="Unassembled WGS sequence"/>
</dbReference>
<dbReference type="InterPro" id="IPR007111">
    <property type="entry name" value="NACHT_NTPase"/>
</dbReference>
<sequence>MARQYREKWYLHGLEAPTIPVRFRPVSTRLVDHWAGVGGAVSTADSASQPLVGRFDEIVEAYRSVPSGRLVVLGEPGSGKTSLTLHFALGWLERGAPGEPVPVIFPLASWDPSTTSLRDWMCTRLVREYARLKAPAEHGKNLAEALVDAGQVLPVLDGFDELAGGMHRLALRALSATSTPLVLTSRPSAYVAAVEEVNVLTTAAVVELGNLTPGDVRDYLTRVRPSDLRRASGWQSVLEELRSRPESRASTNLATTLRTPLMVATAGAAYSRTDSDLAELLNTGRFATPGALEEHILSKFARVAYQRQPADRGRHRRWTLERAEYWLGYLASHLDQLGTRDLAWWHVGATMSLLSRSFVIGVLAALNFAVVAAAGSVIADTASTSLGLSTLLVRGLMTGLLYGLAAGLLFGLAYRFGSGWWATRRSGVPARAPGKTRRARATKRARAIGVFSFVLAVTAGPLDALTLATLSRLSSSNDPGIADSPTRHLRAARIRAAFYMVAWVLVIGPAVVWLERALDGGAHGLEVGLVPGLEAAFGAGVGFGLSRTAWGQWVALARIWLPLTGQLPWTVISFLEDARRRGVLRQVGPVYRFRHVHYQDYLARMHRARS</sequence>
<dbReference type="Gene3D" id="3.40.50.300">
    <property type="entry name" value="P-loop containing nucleotide triphosphate hydrolases"/>
    <property type="match status" value="1"/>
</dbReference>
<feature type="transmembrane region" description="Helical" evidence="1">
    <location>
        <begin position="447"/>
        <end position="470"/>
    </location>
</feature>
<feature type="transmembrane region" description="Helical" evidence="1">
    <location>
        <begin position="391"/>
        <end position="414"/>
    </location>
</feature>
<organism evidence="3 4">
    <name type="scientific">Streptomyces abikoensis</name>
    <dbReference type="NCBI Taxonomy" id="97398"/>
    <lineage>
        <taxon>Bacteria</taxon>
        <taxon>Bacillati</taxon>
        <taxon>Actinomycetota</taxon>
        <taxon>Actinomycetes</taxon>
        <taxon>Kitasatosporales</taxon>
        <taxon>Streptomycetaceae</taxon>
        <taxon>Streptomyces</taxon>
    </lineage>
</organism>
<feature type="transmembrane region" description="Helical" evidence="1">
    <location>
        <begin position="496"/>
        <end position="514"/>
    </location>
</feature>
<accession>A0ABW7SZ35</accession>
<evidence type="ECO:0000313" key="3">
    <source>
        <dbReference type="EMBL" id="MFI0910502.1"/>
    </source>
</evidence>
<dbReference type="RefSeq" id="WP_397612499.1">
    <property type="nucleotide sequence ID" value="NZ_JBIRRB010000002.1"/>
</dbReference>
<dbReference type="EMBL" id="JBIRRB010000002">
    <property type="protein sequence ID" value="MFI0910502.1"/>
    <property type="molecule type" value="Genomic_DNA"/>
</dbReference>
<protein>
    <submittedName>
        <fullName evidence="3">NACHT domain-containing protein</fullName>
    </submittedName>
</protein>
<reference evidence="3 4" key="1">
    <citation type="submission" date="2024-10" db="EMBL/GenBank/DDBJ databases">
        <title>The Natural Products Discovery Center: Release of the First 8490 Sequenced Strains for Exploring Actinobacteria Biosynthetic Diversity.</title>
        <authorList>
            <person name="Kalkreuter E."/>
            <person name="Kautsar S.A."/>
            <person name="Yang D."/>
            <person name="Bader C.D."/>
            <person name="Teijaro C.N."/>
            <person name="Fluegel L."/>
            <person name="Davis C.M."/>
            <person name="Simpson J.R."/>
            <person name="Lauterbach L."/>
            <person name="Steele A.D."/>
            <person name="Gui C."/>
            <person name="Meng S."/>
            <person name="Li G."/>
            <person name="Viehrig K."/>
            <person name="Ye F."/>
            <person name="Su P."/>
            <person name="Kiefer A.F."/>
            <person name="Nichols A."/>
            <person name="Cepeda A.J."/>
            <person name="Yan W."/>
            <person name="Fan B."/>
            <person name="Jiang Y."/>
            <person name="Adhikari A."/>
            <person name="Zheng C.-J."/>
            <person name="Schuster L."/>
            <person name="Cowan T.M."/>
            <person name="Smanski M.J."/>
            <person name="Chevrette M.G."/>
            <person name="De Carvalho L.P.S."/>
            <person name="Shen B."/>
        </authorList>
    </citation>
    <scope>NUCLEOTIDE SEQUENCE [LARGE SCALE GENOMIC DNA]</scope>
    <source>
        <strain evidence="3 4">NPDC020979</strain>
    </source>
</reference>
<keyword evidence="1" id="KW-1133">Transmembrane helix</keyword>
<proteinExistence type="predicted"/>
<keyword evidence="1" id="KW-0472">Membrane</keyword>
<name>A0ABW7SZ35_9ACTN</name>
<comment type="caution">
    <text evidence="3">The sequence shown here is derived from an EMBL/GenBank/DDBJ whole genome shotgun (WGS) entry which is preliminary data.</text>
</comment>
<evidence type="ECO:0000259" key="2">
    <source>
        <dbReference type="PROSITE" id="PS50837"/>
    </source>
</evidence>
<feature type="transmembrane region" description="Helical" evidence="1">
    <location>
        <begin position="358"/>
        <end position="379"/>
    </location>
</feature>
<dbReference type="PROSITE" id="PS50837">
    <property type="entry name" value="NACHT"/>
    <property type="match status" value="1"/>
</dbReference>
<dbReference type="Pfam" id="PF05729">
    <property type="entry name" value="NACHT"/>
    <property type="match status" value="1"/>
</dbReference>
<dbReference type="InterPro" id="IPR027417">
    <property type="entry name" value="P-loop_NTPase"/>
</dbReference>
<keyword evidence="4" id="KW-1185">Reference proteome</keyword>
<evidence type="ECO:0000256" key="1">
    <source>
        <dbReference type="SAM" id="Phobius"/>
    </source>
</evidence>
<dbReference type="SUPFAM" id="SSF52540">
    <property type="entry name" value="P-loop containing nucleoside triphosphate hydrolases"/>
    <property type="match status" value="1"/>
</dbReference>
<feature type="domain" description="NACHT" evidence="2">
    <location>
        <begin position="68"/>
        <end position="162"/>
    </location>
</feature>
<evidence type="ECO:0000313" key="4">
    <source>
        <dbReference type="Proteomes" id="UP001611162"/>
    </source>
</evidence>
<gene>
    <name evidence="3" type="ORF">ACH4TF_08580</name>
</gene>